<evidence type="ECO:0000256" key="4">
    <source>
        <dbReference type="ARBA" id="ARBA00023136"/>
    </source>
</evidence>
<dbReference type="Pfam" id="PF01094">
    <property type="entry name" value="ANF_receptor"/>
    <property type="match status" value="1"/>
</dbReference>
<keyword evidence="7" id="KW-1185">Reference proteome</keyword>
<dbReference type="CTD" id="20234405"/>
<keyword evidence="3" id="KW-1133">Transmembrane helix</keyword>
<dbReference type="Gene3D" id="3.40.50.2300">
    <property type="match status" value="2"/>
</dbReference>
<name>V4AYL1_LOTGI</name>
<evidence type="ECO:0000313" key="6">
    <source>
        <dbReference type="EMBL" id="ESP00206.1"/>
    </source>
</evidence>
<evidence type="ECO:0000256" key="1">
    <source>
        <dbReference type="ARBA" id="ARBA00004370"/>
    </source>
</evidence>
<dbReference type="Proteomes" id="UP000030746">
    <property type="component" value="Unassembled WGS sequence"/>
</dbReference>
<dbReference type="SUPFAM" id="SSF53822">
    <property type="entry name" value="Periplasmic binding protein-like I"/>
    <property type="match status" value="1"/>
</dbReference>
<comment type="subcellular location">
    <subcellularLocation>
        <location evidence="1">Membrane</location>
    </subcellularLocation>
</comment>
<proteinExistence type="predicted"/>
<evidence type="ECO:0000256" key="2">
    <source>
        <dbReference type="ARBA" id="ARBA00022692"/>
    </source>
</evidence>
<dbReference type="InterPro" id="IPR028082">
    <property type="entry name" value="Peripla_BP_I"/>
</dbReference>
<keyword evidence="2" id="KW-0812">Transmembrane</keyword>
<dbReference type="HOGENOM" id="CLU_181739_0_0_1"/>
<evidence type="ECO:0000256" key="3">
    <source>
        <dbReference type="ARBA" id="ARBA00022989"/>
    </source>
</evidence>
<dbReference type="InterPro" id="IPR001828">
    <property type="entry name" value="ANF_lig-bd_rcpt"/>
</dbReference>
<feature type="domain" description="Receptor ligand binding region" evidence="5">
    <location>
        <begin position="1"/>
        <end position="82"/>
    </location>
</feature>
<dbReference type="AlphaFoldDB" id="V4AYL1"/>
<accession>V4AYL1</accession>
<dbReference type="KEGG" id="lgi:LOTGIDRAFT_141215"/>
<dbReference type="OrthoDB" id="6123514at2759"/>
<keyword evidence="4" id="KW-0472">Membrane</keyword>
<dbReference type="STRING" id="225164.V4AYL1"/>
<feature type="non-terminal residue" evidence="6">
    <location>
        <position position="1"/>
    </location>
</feature>
<protein>
    <recommendedName>
        <fullName evidence="5">Receptor ligand binding region domain-containing protein</fullName>
    </recommendedName>
</protein>
<evidence type="ECO:0000259" key="5">
    <source>
        <dbReference type="Pfam" id="PF01094"/>
    </source>
</evidence>
<evidence type="ECO:0000313" key="7">
    <source>
        <dbReference type="Proteomes" id="UP000030746"/>
    </source>
</evidence>
<dbReference type="GO" id="GO:0016020">
    <property type="term" value="C:membrane"/>
    <property type="evidence" value="ECO:0007669"/>
    <property type="project" value="UniProtKB-SubCell"/>
</dbReference>
<dbReference type="EMBL" id="KB200814">
    <property type="protein sequence ID" value="ESP00206.1"/>
    <property type="molecule type" value="Genomic_DNA"/>
</dbReference>
<dbReference type="OMA" id="IRVRVCH"/>
<sequence>CSQMAGGTFALYGKTDTKSFSIIQSFSNAFHMPYVTFSLCGSADQKEKPYIVFIKPSYTDAITDLIKTLKWSRMDYIYDSDEGKCF</sequence>
<gene>
    <name evidence="6" type="ORF">LOTGIDRAFT_141215</name>
</gene>
<organism evidence="6 7">
    <name type="scientific">Lottia gigantea</name>
    <name type="common">Giant owl limpet</name>
    <dbReference type="NCBI Taxonomy" id="225164"/>
    <lineage>
        <taxon>Eukaryota</taxon>
        <taxon>Metazoa</taxon>
        <taxon>Spiralia</taxon>
        <taxon>Lophotrochozoa</taxon>
        <taxon>Mollusca</taxon>
        <taxon>Gastropoda</taxon>
        <taxon>Patellogastropoda</taxon>
        <taxon>Lottioidea</taxon>
        <taxon>Lottiidae</taxon>
        <taxon>Lottia</taxon>
    </lineage>
</organism>
<reference evidence="6 7" key="1">
    <citation type="journal article" date="2013" name="Nature">
        <title>Insights into bilaterian evolution from three spiralian genomes.</title>
        <authorList>
            <person name="Simakov O."/>
            <person name="Marletaz F."/>
            <person name="Cho S.J."/>
            <person name="Edsinger-Gonzales E."/>
            <person name="Havlak P."/>
            <person name="Hellsten U."/>
            <person name="Kuo D.H."/>
            <person name="Larsson T."/>
            <person name="Lv J."/>
            <person name="Arendt D."/>
            <person name="Savage R."/>
            <person name="Osoegawa K."/>
            <person name="de Jong P."/>
            <person name="Grimwood J."/>
            <person name="Chapman J.A."/>
            <person name="Shapiro H."/>
            <person name="Aerts A."/>
            <person name="Otillar R.P."/>
            <person name="Terry A.Y."/>
            <person name="Boore J.L."/>
            <person name="Grigoriev I.V."/>
            <person name="Lindberg D.R."/>
            <person name="Seaver E.C."/>
            <person name="Weisblat D.A."/>
            <person name="Putnam N.H."/>
            <person name="Rokhsar D.S."/>
        </authorList>
    </citation>
    <scope>NUCLEOTIDE SEQUENCE [LARGE SCALE GENOMIC DNA]</scope>
</reference>
<dbReference type="GeneID" id="20234405"/>
<dbReference type="RefSeq" id="XP_009049091.1">
    <property type="nucleotide sequence ID" value="XM_009050843.1"/>
</dbReference>